<dbReference type="RefSeq" id="WP_152308248.1">
    <property type="nucleotide sequence ID" value="NZ_CP043617.1"/>
</dbReference>
<dbReference type="AlphaFoldDB" id="A0A5P8P440"/>
<protein>
    <recommendedName>
        <fullName evidence="3">CopG family transcriptional regulator</fullName>
    </recommendedName>
</protein>
<dbReference type="EMBL" id="CP043617">
    <property type="protein sequence ID" value="QFR50300.1"/>
    <property type="molecule type" value="Genomic_DNA"/>
</dbReference>
<dbReference type="Proteomes" id="UP000326944">
    <property type="component" value="Chromosome"/>
</dbReference>
<keyword evidence="2" id="KW-1185">Reference proteome</keyword>
<dbReference type="OrthoDB" id="15486at2"/>
<dbReference type="KEGG" id="sulg:FJR48_11400"/>
<gene>
    <name evidence="1" type="ORF">FJR48_11400</name>
</gene>
<reference evidence="1 2" key="1">
    <citation type="submission" date="2019-09" db="EMBL/GenBank/DDBJ databases">
        <title>Sulfurimonas gotlandica sp. nov., a chemoautotrophic and psychrotolerant epsilonproteobacterium isolated from a pelagic redoxcline, and an emended description of the genus Sulfurimonas.</title>
        <authorList>
            <person name="Wang S."/>
            <person name="Jiang L."/>
            <person name="Shao S."/>
        </authorList>
    </citation>
    <scope>NUCLEOTIDE SEQUENCE [LARGE SCALE GENOMIC DNA]</scope>
    <source>
        <strain evidence="1 2">GYSZ_1</strain>
    </source>
</reference>
<accession>A0A5P8P440</accession>
<evidence type="ECO:0000313" key="1">
    <source>
        <dbReference type="EMBL" id="QFR50300.1"/>
    </source>
</evidence>
<evidence type="ECO:0000313" key="2">
    <source>
        <dbReference type="Proteomes" id="UP000326944"/>
    </source>
</evidence>
<evidence type="ECO:0008006" key="3">
    <source>
        <dbReference type="Google" id="ProtNLM"/>
    </source>
</evidence>
<proteinExistence type="predicted"/>
<name>A0A5P8P440_9BACT</name>
<sequence>MATVKKLLSLDEGIAKELENVADALHKSQKEIVENALDFYFDYTDTVVADKITKDIKSGNMRVLDAEDVYNELGIEI</sequence>
<organism evidence="1 2">
    <name type="scientific">Sulfurimonas lithotrophica</name>
    <dbReference type="NCBI Taxonomy" id="2590022"/>
    <lineage>
        <taxon>Bacteria</taxon>
        <taxon>Pseudomonadati</taxon>
        <taxon>Campylobacterota</taxon>
        <taxon>Epsilonproteobacteria</taxon>
        <taxon>Campylobacterales</taxon>
        <taxon>Sulfurimonadaceae</taxon>
        <taxon>Sulfurimonas</taxon>
    </lineage>
</organism>